<organism evidence="2">
    <name type="scientific">Aphanomyces stellatus</name>
    <dbReference type="NCBI Taxonomy" id="120398"/>
    <lineage>
        <taxon>Eukaryota</taxon>
        <taxon>Sar</taxon>
        <taxon>Stramenopiles</taxon>
        <taxon>Oomycota</taxon>
        <taxon>Saprolegniomycetes</taxon>
        <taxon>Saprolegniales</taxon>
        <taxon>Verrucalvaceae</taxon>
        <taxon>Aphanomyces</taxon>
    </lineage>
</organism>
<comment type="caution">
    <text evidence="2">The sequence shown here is derived from an EMBL/GenBank/DDBJ whole genome shotgun (WGS) entry which is preliminary data.</text>
</comment>
<feature type="region of interest" description="Disordered" evidence="1">
    <location>
        <begin position="27"/>
        <end position="51"/>
    </location>
</feature>
<feature type="non-terminal residue" evidence="2">
    <location>
        <position position="51"/>
    </location>
</feature>
<proteinExistence type="predicted"/>
<dbReference type="AlphaFoldDB" id="A0A6A5A3C7"/>
<protein>
    <submittedName>
        <fullName evidence="2">Uncharacterized protein</fullName>
    </submittedName>
</protein>
<accession>A0A6A5A3C7</accession>
<name>A0A6A5A3C7_9STRA</name>
<gene>
    <name evidence="2" type="ORF">As57867_002179</name>
</gene>
<dbReference type="EMBL" id="VJMH01000229">
    <property type="protein sequence ID" value="KAF0717621.1"/>
    <property type="molecule type" value="Genomic_DNA"/>
</dbReference>
<evidence type="ECO:0000256" key="1">
    <source>
        <dbReference type="SAM" id="MobiDB-lite"/>
    </source>
</evidence>
<reference evidence="2" key="1">
    <citation type="submission" date="2019-06" db="EMBL/GenBank/DDBJ databases">
        <title>Genomics analysis of Aphanomyces spp. identifies a new class of oomycete effector associated with host adaptation.</title>
        <authorList>
            <person name="Gaulin E."/>
        </authorList>
    </citation>
    <scope>NUCLEOTIDE SEQUENCE</scope>
    <source>
        <strain evidence="2">CBS 578.67</strain>
    </source>
</reference>
<sequence>MQTKAGGLELSERLLYLSDDKTKTDADGNYIDGKTPNDLVDGALREGGAPV</sequence>
<evidence type="ECO:0000313" key="2">
    <source>
        <dbReference type="EMBL" id="KAF0717621.1"/>
    </source>
</evidence>